<sequence length="254" mass="29251">MVLTEDKLKNLYRKKEFKKYIVENGTIMTPSARQFLADKGIELVKEGTTEEKTAMQEKVVERVIEKAITPKYIGLAGESYFEKPEHMTQISGNILVKKNDERIIFRGKLDSLQAKWLVLQKEFESYGNEKLNKDMESVSIFIKKIVLSEVLDTELEEIKVLGETLDKIKEISHNPKKFFEIGHMFDISVKNSMLVLKLNEMRSSSREIEIAGVTAFLNEKGIVTKKEILKALNRFSSIIYVMMLKGEKGEYGDR</sequence>
<evidence type="ECO:0000313" key="5">
    <source>
        <dbReference type="EMBL" id="AVQ30878.1"/>
    </source>
</evidence>
<keyword evidence="1" id="KW-0808">Transferase</keyword>
<dbReference type="PIRSF" id="PIRSF012294">
    <property type="entry name" value="ATR_EutT"/>
    <property type="match status" value="1"/>
</dbReference>
<evidence type="ECO:0000256" key="3">
    <source>
        <dbReference type="ARBA" id="ARBA00022840"/>
    </source>
</evidence>
<evidence type="ECO:0000313" key="6">
    <source>
        <dbReference type="Proteomes" id="UP000241238"/>
    </source>
</evidence>
<reference evidence="6" key="1">
    <citation type="journal article" date="2018" name="MSphere">
        <title>Fusobacterium Genomics Using MinION and Illumina Sequencing Enables Genome Completion and Correction.</title>
        <authorList>
            <person name="Todd S.M."/>
            <person name="Settlage R.E."/>
            <person name="Lahmers K.K."/>
            <person name="Slade D.J."/>
        </authorList>
    </citation>
    <scope>NUCLEOTIDE SEQUENCE [LARGE SCALE GENOMIC DNA]</scope>
    <source>
        <strain evidence="6">ATCC 27725</strain>
    </source>
</reference>
<dbReference type="Pfam" id="PF01923">
    <property type="entry name" value="Cob_adeno_trans"/>
    <property type="match status" value="1"/>
</dbReference>
<organism evidence="5 6">
    <name type="scientific">Fusobacterium varium ATCC 27725</name>
    <dbReference type="NCBI Taxonomy" id="469618"/>
    <lineage>
        <taxon>Bacteria</taxon>
        <taxon>Fusobacteriati</taxon>
        <taxon>Fusobacteriota</taxon>
        <taxon>Fusobacteriia</taxon>
        <taxon>Fusobacteriales</taxon>
        <taxon>Fusobacteriaceae</taxon>
        <taxon>Fusobacterium</taxon>
    </lineage>
</organism>
<proteinExistence type="predicted"/>
<dbReference type="InterPro" id="IPR009194">
    <property type="entry name" value="AdoTrfase_EutT"/>
</dbReference>
<evidence type="ECO:0000256" key="1">
    <source>
        <dbReference type="ARBA" id="ARBA00022679"/>
    </source>
</evidence>
<evidence type="ECO:0000259" key="4">
    <source>
        <dbReference type="Pfam" id="PF01923"/>
    </source>
</evidence>
<dbReference type="Gene3D" id="1.20.1200.10">
    <property type="entry name" value="Cobalamin adenosyltransferase-like"/>
    <property type="match status" value="1"/>
</dbReference>
<keyword evidence="2" id="KW-0547">Nucleotide-binding</keyword>
<dbReference type="EMBL" id="CP028103">
    <property type="protein sequence ID" value="AVQ30878.1"/>
    <property type="molecule type" value="Genomic_DNA"/>
</dbReference>
<dbReference type="Proteomes" id="UP000241238">
    <property type="component" value="Chromosome"/>
</dbReference>
<gene>
    <name evidence="5" type="ORF">C4N18_06505</name>
</gene>
<dbReference type="SUPFAM" id="SSF89028">
    <property type="entry name" value="Cobalamin adenosyltransferase-like"/>
    <property type="match status" value="1"/>
</dbReference>
<protein>
    <submittedName>
        <fullName evidence="5">Ethanolamine utilization protein</fullName>
    </submittedName>
</protein>
<accession>A0ABM6U3I4</accession>
<evidence type="ECO:0000256" key="2">
    <source>
        <dbReference type="ARBA" id="ARBA00022741"/>
    </source>
</evidence>
<dbReference type="RefSeq" id="WP_005949827.1">
    <property type="nucleotide sequence ID" value="NZ_CP028103.1"/>
</dbReference>
<keyword evidence="6" id="KW-1185">Reference proteome</keyword>
<dbReference type="InterPro" id="IPR016030">
    <property type="entry name" value="CblAdoTrfase-like"/>
</dbReference>
<dbReference type="GeneID" id="77467639"/>
<feature type="domain" description="Cobalamin adenosyltransferase-like" evidence="4">
    <location>
        <begin position="84"/>
        <end position="244"/>
    </location>
</feature>
<dbReference type="InterPro" id="IPR036451">
    <property type="entry name" value="CblAdoTrfase-like_sf"/>
</dbReference>
<keyword evidence="3" id="KW-0067">ATP-binding</keyword>
<name>A0ABM6U3I4_FUSVA</name>